<evidence type="ECO:0000256" key="1">
    <source>
        <dbReference type="ARBA" id="ARBA00022676"/>
    </source>
</evidence>
<dbReference type="Proteomes" id="UP000234300">
    <property type="component" value="Unassembled WGS sequence"/>
</dbReference>
<evidence type="ECO:0000313" key="4">
    <source>
        <dbReference type="EMBL" id="SMY04462.1"/>
    </source>
</evidence>
<dbReference type="Pfam" id="PF00534">
    <property type="entry name" value="Glycos_transf_1"/>
    <property type="match status" value="1"/>
</dbReference>
<protein>
    <submittedName>
        <fullName evidence="4">Glycosyltransferase involved in cell wall bisynthesis</fullName>
    </submittedName>
</protein>
<dbReference type="EMBL" id="FXZI01000020">
    <property type="protein sequence ID" value="SMY04462.1"/>
    <property type="molecule type" value="Genomic_DNA"/>
</dbReference>
<accession>A0A2H1KZ32</accession>
<dbReference type="InterPro" id="IPR001296">
    <property type="entry name" value="Glyco_trans_1"/>
</dbReference>
<dbReference type="Gene3D" id="3.40.50.2000">
    <property type="entry name" value="Glycogen Phosphorylase B"/>
    <property type="match status" value="3"/>
</dbReference>
<evidence type="ECO:0000256" key="2">
    <source>
        <dbReference type="ARBA" id="ARBA00022679"/>
    </source>
</evidence>
<feature type="domain" description="Glycosyl transferase family 1" evidence="3">
    <location>
        <begin position="309"/>
        <end position="465"/>
    </location>
</feature>
<organism evidence="4 5">
    <name type="scientific">Brevibacterium aurantiacum</name>
    <dbReference type="NCBI Taxonomy" id="273384"/>
    <lineage>
        <taxon>Bacteria</taxon>
        <taxon>Bacillati</taxon>
        <taxon>Actinomycetota</taxon>
        <taxon>Actinomycetes</taxon>
        <taxon>Micrococcales</taxon>
        <taxon>Brevibacteriaceae</taxon>
        <taxon>Brevibacterium</taxon>
    </lineage>
</organism>
<dbReference type="PANTHER" id="PTHR12526">
    <property type="entry name" value="GLYCOSYLTRANSFERASE"/>
    <property type="match status" value="1"/>
</dbReference>
<gene>
    <name evidence="4" type="ORF">BAURA86_03685</name>
</gene>
<dbReference type="PANTHER" id="PTHR12526:SF629">
    <property type="entry name" value="TEICHURONIC ACID BIOSYNTHESIS GLYCOSYLTRANSFERASE TUAH-RELATED"/>
    <property type="match status" value="1"/>
</dbReference>
<proteinExistence type="predicted"/>
<sequence length="631" mass="70617">MRPISRLLRKDVDHDQSEVGRGKRLDTDALHVYNATWGIPESIGGMTTAALRRIRSFQKYGRPLSQTLLTFSPRMDVDATRTRLIYEGRMDESVELVNIWQDLRSKSDSELARIGGKTPTDPVPEADGEIESITEFYDVFRKPGSTGVVRRNYLRPDNTLLLTDVQDPKLGRRFVLYSAGGEPIAEWNRPRDFYNAWITATITEEPAVLIVDDKKVSEFVHEIVERTFALILFLHGTHLRHPWNGPHGEFLPRRVETLRNFDRFDAVGVQTKQQAAAIVATGISEANIMLLTGELPVGSVHDEVQADRPTNHAVMIANLIPLKRVDHAIRAVSLLKGRGVDVSLTVLGEGTERQNLERLITDLGVEDRVQLPGYVNDVPARLQSASFSMLTSTSEGLPLAMMESMGAGCVPIVYDITYGPRDLVKHGQNGFITPLGDMEALAGQIEEFLDLGSERIATMREAAKETVKQYLPEAGYRRWKSVIEGLDPVALPNVDPKETGQAISVKTLRAAPAAVGTRIELELGQTHQSIAASLQLVLVARKKNTYFLCTDPTIERRPFGRGTTVAFDIDEEKFSESKDETFDVYLRRPHDPWNGKRRVRPPKSYMGETIGVREWYSTRLGNLSVRPRATD</sequence>
<evidence type="ECO:0000259" key="3">
    <source>
        <dbReference type="Pfam" id="PF00534"/>
    </source>
</evidence>
<dbReference type="AlphaFoldDB" id="A0A2H1KZ32"/>
<name>A0A2H1KZ32_BREAU</name>
<dbReference type="GO" id="GO:0016757">
    <property type="term" value="F:glycosyltransferase activity"/>
    <property type="evidence" value="ECO:0007669"/>
    <property type="project" value="UniProtKB-KW"/>
</dbReference>
<evidence type="ECO:0000313" key="5">
    <source>
        <dbReference type="Proteomes" id="UP000234300"/>
    </source>
</evidence>
<dbReference type="SUPFAM" id="SSF53756">
    <property type="entry name" value="UDP-Glycosyltransferase/glycogen phosphorylase"/>
    <property type="match status" value="1"/>
</dbReference>
<reference evidence="4 5" key="1">
    <citation type="submission" date="2017-03" db="EMBL/GenBank/DDBJ databases">
        <authorList>
            <person name="Afonso C.L."/>
            <person name="Miller P.J."/>
            <person name="Scott M.A."/>
            <person name="Spackman E."/>
            <person name="Goraichik I."/>
            <person name="Dimitrov K.M."/>
            <person name="Suarez D.L."/>
            <person name="Swayne D.E."/>
        </authorList>
    </citation>
    <scope>NUCLEOTIDE SEQUENCE [LARGE SCALE GENOMIC DNA]</scope>
    <source>
        <strain evidence="5">8(6)</strain>
    </source>
</reference>
<keyword evidence="1" id="KW-0328">Glycosyltransferase</keyword>
<dbReference type="RefSeq" id="WP_133066634.1">
    <property type="nucleotide sequence ID" value="NZ_JABUXX010000005.1"/>
</dbReference>
<keyword evidence="2 4" id="KW-0808">Transferase</keyword>